<dbReference type="EMBL" id="LVYI01000002">
    <property type="protein sequence ID" value="OAP63118.1"/>
    <property type="molecule type" value="Genomic_DNA"/>
</dbReference>
<dbReference type="Proteomes" id="UP000078343">
    <property type="component" value="Unassembled WGS sequence"/>
</dbReference>
<gene>
    <name evidence="1" type="ORF">AYL99_02345</name>
</gene>
<proteinExistence type="predicted"/>
<evidence type="ECO:0000313" key="1">
    <source>
        <dbReference type="EMBL" id="OAP63118.1"/>
    </source>
</evidence>
<dbReference type="OrthoDB" id="2851338at2759"/>
<protein>
    <recommendedName>
        <fullName evidence="3">EthD domain-containing protein</fullName>
    </recommendedName>
</protein>
<dbReference type="RefSeq" id="XP_018696485.1">
    <property type="nucleotide sequence ID" value="XM_018833861.1"/>
</dbReference>
<name>A0A178ZTL8_9EURO</name>
<comment type="caution">
    <text evidence="1">The sequence shown here is derived from an EMBL/GenBank/DDBJ whole genome shotgun (WGS) entry which is preliminary data.</text>
</comment>
<reference evidence="1 2" key="1">
    <citation type="submission" date="2016-04" db="EMBL/GenBank/DDBJ databases">
        <title>Draft genome of Fonsecaea erecta CBS 125763.</title>
        <authorList>
            <person name="Weiss V.A."/>
            <person name="Vicente V.A."/>
            <person name="Raittz R.T."/>
            <person name="Moreno L.F."/>
            <person name="De Souza E.M."/>
            <person name="Pedrosa F.O."/>
            <person name="Steffens M.B."/>
            <person name="Faoro H."/>
            <person name="Tadra-Sfeir M.Z."/>
            <person name="Najafzadeh M.J."/>
            <person name="Felipe M.S."/>
            <person name="Teixeira M."/>
            <person name="Sun J."/>
            <person name="Xi L."/>
            <person name="Gomes R."/>
            <person name="De Azevedo C.M."/>
            <person name="Salgado C.G."/>
            <person name="Da Silva M.B."/>
            <person name="Nascimento M.F."/>
            <person name="Queiroz-Telles F."/>
            <person name="Attili D.S."/>
            <person name="Gorbushina A."/>
        </authorList>
    </citation>
    <scope>NUCLEOTIDE SEQUENCE [LARGE SCALE GENOMIC DNA]</scope>
    <source>
        <strain evidence="1 2">CBS 125763</strain>
    </source>
</reference>
<evidence type="ECO:0000313" key="2">
    <source>
        <dbReference type="Proteomes" id="UP000078343"/>
    </source>
</evidence>
<dbReference type="GeneID" id="30006515"/>
<accession>A0A178ZTL8</accession>
<sequence>MSSTSSPTDSTSTSATSTGPVAGLLWVTTSILRKDLPSSLLDAWYEEHIADVLACPGNGGLFLRYKNIDPTADTYVDPKFAERTTPSASEKVIVETLWPNLALVKLSDLAWLTSKQFDDMPRTSKLLPPEPDGSIGSAFSCWYGALRSYETVGKIDDKTGSTTRPKYLLSVQTKDADQSVWKALDDKYATLPGFRGSVRYRIVEGLLEFGEPGTMPAGMVLYEFDGDAPPSVLTDDHQLRADVWALTKEAGDPSLRL</sequence>
<evidence type="ECO:0008006" key="3">
    <source>
        <dbReference type="Google" id="ProtNLM"/>
    </source>
</evidence>
<organism evidence="1 2">
    <name type="scientific">Fonsecaea erecta</name>
    <dbReference type="NCBI Taxonomy" id="1367422"/>
    <lineage>
        <taxon>Eukaryota</taxon>
        <taxon>Fungi</taxon>
        <taxon>Dikarya</taxon>
        <taxon>Ascomycota</taxon>
        <taxon>Pezizomycotina</taxon>
        <taxon>Eurotiomycetes</taxon>
        <taxon>Chaetothyriomycetidae</taxon>
        <taxon>Chaetothyriales</taxon>
        <taxon>Herpotrichiellaceae</taxon>
        <taxon>Fonsecaea</taxon>
    </lineage>
</organism>
<dbReference type="AlphaFoldDB" id="A0A178ZTL8"/>
<keyword evidence="2" id="KW-1185">Reference proteome</keyword>